<keyword evidence="1" id="KW-0175">Coiled coil</keyword>
<dbReference type="STRING" id="751945.Theos_0806"/>
<evidence type="ECO:0000313" key="3">
    <source>
        <dbReference type="EMBL" id="AFV75866.1"/>
    </source>
</evidence>
<feature type="coiled-coil region" evidence="1">
    <location>
        <begin position="561"/>
        <end position="617"/>
    </location>
</feature>
<organism evidence="3 4">
    <name type="scientific">Thermus oshimai JL-2</name>
    <dbReference type="NCBI Taxonomy" id="751945"/>
    <lineage>
        <taxon>Bacteria</taxon>
        <taxon>Thermotogati</taxon>
        <taxon>Deinococcota</taxon>
        <taxon>Deinococci</taxon>
        <taxon>Thermales</taxon>
        <taxon>Thermaceae</taxon>
        <taxon>Thermus</taxon>
    </lineage>
</organism>
<dbReference type="HOGENOM" id="CLU_004785_1_2_0"/>
<gene>
    <name evidence="3" type="ORF">Theos_0806</name>
</gene>
<dbReference type="OrthoDB" id="9795626at2"/>
<evidence type="ECO:0000256" key="1">
    <source>
        <dbReference type="SAM" id="Coils"/>
    </source>
</evidence>
<dbReference type="EMBL" id="CP003249">
    <property type="protein sequence ID" value="AFV75866.1"/>
    <property type="molecule type" value="Genomic_DNA"/>
</dbReference>
<dbReference type="InterPro" id="IPR038729">
    <property type="entry name" value="Rad50/SbcC_AAA"/>
</dbReference>
<dbReference type="Proteomes" id="UP000000211">
    <property type="component" value="Chromosome"/>
</dbReference>
<dbReference type="GO" id="GO:0006302">
    <property type="term" value="P:double-strand break repair"/>
    <property type="evidence" value="ECO:0007669"/>
    <property type="project" value="InterPro"/>
</dbReference>
<dbReference type="SUPFAM" id="SSF52540">
    <property type="entry name" value="P-loop containing nucleoside triphosphate hydrolases"/>
    <property type="match status" value="1"/>
</dbReference>
<evidence type="ECO:0000259" key="2">
    <source>
        <dbReference type="Pfam" id="PF13476"/>
    </source>
</evidence>
<name>K7QUG2_THEOS</name>
<feature type="domain" description="Rad50/SbcC-type AAA" evidence="2">
    <location>
        <begin position="5"/>
        <end position="202"/>
    </location>
</feature>
<dbReference type="RefSeq" id="WP_016329058.1">
    <property type="nucleotide sequence ID" value="NC_019386.1"/>
</dbReference>
<dbReference type="eggNOG" id="COG0419">
    <property type="taxonomic scope" value="Bacteria"/>
</dbReference>
<proteinExistence type="predicted"/>
<dbReference type="GO" id="GO:0016887">
    <property type="term" value="F:ATP hydrolysis activity"/>
    <property type="evidence" value="ECO:0007669"/>
    <property type="project" value="InterPro"/>
</dbReference>
<dbReference type="PATRIC" id="fig|751945.3.peg.794"/>
<dbReference type="Gene3D" id="3.40.50.300">
    <property type="entry name" value="P-loop containing nucleotide triphosphate hydrolases"/>
    <property type="match status" value="2"/>
</dbReference>
<keyword evidence="4" id="KW-1185">Reference proteome</keyword>
<feature type="coiled-coil region" evidence="1">
    <location>
        <begin position="159"/>
        <end position="252"/>
    </location>
</feature>
<feature type="coiled-coil region" evidence="1">
    <location>
        <begin position="500"/>
        <end position="534"/>
    </location>
</feature>
<dbReference type="Pfam" id="PF13558">
    <property type="entry name" value="SbcC_Walker_B"/>
    <property type="match status" value="1"/>
</dbReference>
<dbReference type="InterPro" id="IPR027417">
    <property type="entry name" value="P-loop_NTPase"/>
</dbReference>
<dbReference type="PANTHER" id="PTHR32114:SF2">
    <property type="entry name" value="ABC TRANSPORTER ABCH.3"/>
    <property type="match status" value="1"/>
</dbReference>
<dbReference type="KEGG" id="tos:Theos_0806"/>
<sequence>MRPLRLTLKGFGPYLEEQSVDFSDVELFAITGPTGSGKSTLLEAMAFALYAKAPRVDRGVDLKHPAAKEAWVALTFALGDRVYRVERTRGRRSEARLYEGDRLIPLERLRQVDEALEDLLGLDYTAFTRALLLPQGEFDRFLKGEARERRGLLLQLFELEKLKKARAKAEEKRKALLLEKEALEREAKALEWATPELKAELQTGLEGVQREASRLKGEVGAVEEALKGAEALLGLLEDRHRLLARLEALEAEAPRMAELRLCLEKSEEAAKALPLWEDFRAKEKALRETLEGLAKLEGERGRLEEERALLGFDPEALEEAQTALQEAQGLKALEALLRRAGPSEGALAPRFDPEALEGVLERLVQIQVERTALQAWAALLDRLEDLRAQLLALGEERRAVEAKGKEARRLYDELQGAYRAALAWTLKDALKALEGEISGLREGLEEKERALEALRLEERRQGVLAYRDLLQVGAPCPLCGGVVHALPEVPQGRAFDPKAKRALEEEIKALTALLSRKETEKDRLDQELRALEAEPRPGDPEALKERLAEKDRELQELRTLYGSLLRDEEKLLREIARLEGEEEKARQGGVQDPRARLRALEEEERHLKRERADLALGLKAHLEEATGGKGVEAHLKALEGRVKALRWAGRRFQELSQKLLELEGDLKALSARKEEQEKALKEAEARTQGLMPYEEAKAKVLAPEERAALEARLRAHERGLEEARRGLEETERALRARLAPSEPLPTLEEAVKRVEELRKKLDGLRARWEALVQEGGRLQERLEALEEALKRRREVEGRLARLVQELDLWAKLSQDLQEDNFPAYLLGQRQEALLARANELLHALSGDRYRLLADGDDYLVLDRWAEVERPVRTLSGGESFLVSLALALALSEELSKGRLGAFFLDEGFGTLDGETLEMVAGVLEALPTGGRLVGIVTHVEALAERLPARLKVRKTPRGSWVEWA</sequence>
<feature type="coiled-coil region" evidence="1">
    <location>
        <begin position="652"/>
        <end position="805"/>
    </location>
</feature>
<feature type="coiled-coil region" evidence="1">
    <location>
        <begin position="430"/>
        <end position="461"/>
    </location>
</feature>
<accession>K7QUG2</accession>
<protein>
    <submittedName>
        <fullName evidence="3">ATPase involved in DNA repair</fullName>
    </submittedName>
</protein>
<dbReference type="PANTHER" id="PTHR32114">
    <property type="entry name" value="ABC TRANSPORTER ABCH.3"/>
    <property type="match status" value="1"/>
</dbReference>
<evidence type="ECO:0000313" key="4">
    <source>
        <dbReference type="Proteomes" id="UP000000211"/>
    </source>
</evidence>
<dbReference type="AlphaFoldDB" id="K7QUG2"/>
<dbReference type="Pfam" id="PF13476">
    <property type="entry name" value="AAA_23"/>
    <property type="match status" value="1"/>
</dbReference>
<reference evidence="3 4" key="1">
    <citation type="journal article" date="2013" name="Genome Announc.">
        <title>Whole Genome Sequencing of Thermus oshimai JL-2 and Thermus thermophilus JL-18, Incomplete Denitrifiers from the United States Great Basin.</title>
        <authorList>
            <person name="Murugapiran S.K."/>
            <person name="Huntemann M."/>
            <person name="Wei C.L."/>
            <person name="Han J."/>
            <person name="Detter J.C."/>
            <person name="Han C.S."/>
            <person name="Erkkila T.H."/>
            <person name="Teshima H."/>
            <person name="Chen A."/>
            <person name="Kyrpides N."/>
            <person name="Mavrommatis K."/>
            <person name="Markowitz V."/>
            <person name="Szeto E."/>
            <person name="Ivanova N."/>
            <person name="Pagani I."/>
            <person name="Lam J."/>
            <person name="McDonald A.I."/>
            <person name="Dodsworth J.A."/>
            <person name="Pati A."/>
            <person name="Goodwin L."/>
            <person name="Peters L."/>
            <person name="Pitluck S."/>
            <person name="Woyke T."/>
            <person name="Hedlund B.P."/>
        </authorList>
    </citation>
    <scope>NUCLEOTIDE SEQUENCE</scope>
    <source>
        <strain evidence="3 4">JL-2</strain>
    </source>
</reference>